<gene>
    <name evidence="3" type="ORF">QSG27_05760</name>
</gene>
<sequence>MAAALPFREDLNTSESRASARRERKRRVAARMFAIAHALDGMSRGEAARPAGMDRQALRDAVVRYNAEGVAVLSGRPPPGRPEWLSEGELARLKAMVLVGRDPKRQGCEERTLPILCEVIAERFAKMLHPASLSRIVRRSGLLTQKTRPRHPQSDAKAQAAFQKRGCAKP</sequence>
<evidence type="ECO:0000259" key="2">
    <source>
        <dbReference type="Pfam" id="PF13592"/>
    </source>
</evidence>
<proteinExistence type="predicted"/>
<comment type="caution">
    <text evidence="3">The sequence shown here is derived from an EMBL/GenBank/DDBJ whole genome shotgun (WGS) entry which is preliminary data.</text>
</comment>
<organism evidence="3 4">
    <name type="scientific">Azospirillum isscasi</name>
    <dbReference type="NCBI Taxonomy" id="3053926"/>
    <lineage>
        <taxon>Bacteria</taxon>
        <taxon>Pseudomonadati</taxon>
        <taxon>Pseudomonadota</taxon>
        <taxon>Alphaproteobacteria</taxon>
        <taxon>Rhodospirillales</taxon>
        <taxon>Azospirillaceae</taxon>
        <taxon>Azospirillum</taxon>
    </lineage>
</organism>
<evidence type="ECO:0000313" key="4">
    <source>
        <dbReference type="Proteomes" id="UP001227317"/>
    </source>
</evidence>
<evidence type="ECO:0000256" key="1">
    <source>
        <dbReference type="SAM" id="MobiDB-lite"/>
    </source>
</evidence>
<name>A0ABU0WDC7_9PROT</name>
<feature type="domain" description="Winged helix-turn helix" evidence="2">
    <location>
        <begin position="112"/>
        <end position="164"/>
    </location>
</feature>
<accession>A0ABU0WDC7</accession>
<dbReference type="Pfam" id="PF13592">
    <property type="entry name" value="HTH_33"/>
    <property type="match status" value="1"/>
</dbReference>
<dbReference type="Pfam" id="PF13551">
    <property type="entry name" value="HTH_29"/>
    <property type="match status" value="1"/>
</dbReference>
<evidence type="ECO:0000313" key="3">
    <source>
        <dbReference type="EMBL" id="MDQ2102193.1"/>
    </source>
</evidence>
<protein>
    <submittedName>
        <fullName evidence="3">Winged helix-turn-helix domain-containing protein</fullName>
    </submittedName>
</protein>
<dbReference type="SUPFAM" id="SSF46689">
    <property type="entry name" value="Homeodomain-like"/>
    <property type="match status" value="1"/>
</dbReference>
<dbReference type="InterPro" id="IPR025959">
    <property type="entry name" value="Winged_HTH_dom"/>
</dbReference>
<dbReference type="Proteomes" id="UP001227317">
    <property type="component" value="Unassembled WGS sequence"/>
</dbReference>
<reference evidence="3 4" key="1">
    <citation type="submission" date="2023-06" db="EMBL/GenBank/DDBJ databases">
        <title>Azospirillum isscasensis sp.nov, a bacterium isolated from rhizosphere soil of rice.</title>
        <authorList>
            <person name="Wang H."/>
        </authorList>
    </citation>
    <scope>NUCLEOTIDE SEQUENCE [LARGE SCALE GENOMIC DNA]</scope>
    <source>
        <strain evidence="3 4">C340-1</strain>
    </source>
</reference>
<feature type="region of interest" description="Disordered" evidence="1">
    <location>
        <begin position="143"/>
        <end position="170"/>
    </location>
</feature>
<dbReference type="EMBL" id="JAUJFI010000016">
    <property type="protein sequence ID" value="MDQ2102193.1"/>
    <property type="molecule type" value="Genomic_DNA"/>
</dbReference>
<dbReference type="InterPro" id="IPR009057">
    <property type="entry name" value="Homeodomain-like_sf"/>
</dbReference>
<feature type="region of interest" description="Disordered" evidence="1">
    <location>
        <begin position="1"/>
        <end position="23"/>
    </location>
</feature>
<dbReference type="RefSeq" id="WP_306704173.1">
    <property type="nucleotide sequence ID" value="NZ_JAUJFI010000016.1"/>
</dbReference>
<keyword evidence="4" id="KW-1185">Reference proteome</keyword>